<comment type="catalytic activity">
    <reaction evidence="1 5 6">
        <text>[protein]-peptidylproline (omega=180) = [protein]-peptidylproline (omega=0)</text>
        <dbReference type="Rhea" id="RHEA:16237"/>
        <dbReference type="Rhea" id="RHEA-COMP:10747"/>
        <dbReference type="Rhea" id="RHEA-COMP:10748"/>
        <dbReference type="ChEBI" id="CHEBI:83833"/>
        <dbReference type="ChEBI" id="CHEBI:83834"/>
        <dbReference type="EC" id="5.2.1.8"/>
    </reaction>
</comment>
<keyword evidence="10" id="KW-1185">Reference proteome</keyword>
<keyword evidence="3 5" id="KW-0697">Rotamase</keyword>
<sequence>MKSRLLVAAFGLSVLLTGNIATAQMQSDTTTVGSSLQKIDVKTGTGQEIAAGNNALVHYTGWLHDPLAAKEHGTQFDSSSGRPPFSFTVGAGKVIKGWDQGVVGMKVGGKRTLIIPPELAYGARGAGGVIPPNATLIFDVELVGIR</sequence>
<evidence type="ECO:0000313" key="9">
    <source>
        <dbReference type="EMBL" id="MBC3809895.1"/>
    </source>
</evidence>
<dbReference type="InterPro" id="IPR046357">
    <property type="entry name" value="PPIase_dom_sf"/>
</dbReference>
<dbReference type="Gene3D" id="3.10.50.40">
    <property type="match status" value="1"/>
</dbReference>
<dbReference type="InterPro" id="IPR001179">
    <property type="entry name" value="PPIase_FKBP_dom"/>
</dbReference>
<dbReference type="Proteomes" id="UP000637632">
    <property type="component" value="Unassembled WGS sequence"/>
</dbReference>
<gene>
    <name evidence="9" type="ORF">H8K26_00450</name>
</gene>
<reference evidence="9 10" key="1">
    <citation type="submission" date="2020-08" db="EMBL/GenBank/DDBJ databases">
        <title>Novel species isolated from subtropical streams in China.</title>
        <authorList>
            <person name="Lu H."/>
        </authorList>
    </citation>
    <scope>NUCLEOTIDE SEQUENCE [LARGE SCALE GENOMIC DNA]</scope>
    <source>
        <strain evidence="9 10">CCTCC AB 2015119</strain>
    </source>
</reference>
<evidence type="ECO:0000256" key="3">
    <source>
        <dbReference type="ARBA" id="ARBA00023110"/>
    </source>
</evidence>
<dbReference type="GO" id="GO:0016853">
    <property type="term" value="F:isomerase activity"/>
    <property type="evidence" value="ECO:0007669"/>
    <property type="project" value="UniProtKB-KW"/>
</dbReference>
<organism evidence="9 10">
    <name type="scientific">Undibacterium aquatile</name>
    <dbReference type="NCBI Taxonomy" id="1537398"/>
    <lineage>
        <taxon>Bacteria</taxon>
        <taxon>Pseudomonadati</taxon>
        <taxon>Pseudomonadota</taxon>
        <taxon>Betaproteobacteria</taxon>
        <taxon>Burkholderiales</taxon>
        <taxon>Oxalobacteraceae</taxon>
        <taxon>Undibacterium</taxon>
    </lineage>
</organism>
<comment type="caution">
    <text evidence="9">The sequence shown here is derived from an EMBL/GenBank/DDBJ whole genome shotgun (WGS) entry which is preliminary data.</text>
</comment>
<proteinExistence type="inferred from homology"/>
<protein>
    <recommendedName>
        <fullName evidence="6">Peptidyl-prolyl cis-trans isomerase</fullName>
        <ecNumber evidence="6">5.2.1.8</ecNumber>
    </recommendedName>
</protein>
<dbReference type="PROSITE" id="PS50059">
    <property type="entry name" value="FKBP_PPIASE"/>
    <property type="match status" value="1"/>
</dbReference>
<feature type="signal peptide" evidence="7">
    <location>
        <begin position="1"/>
        <end position="23"/>
    </location>
</feature>
<dbReference type="PANTHER" id="PTHR43811">
    <property type="entry name" value="FKBP-TYPE PEPTIDYL-PROLYL CIS-TRANS ISOMERASE FKPA"/>
    <property type="match status" value="1"/>
</dbReference>
<dbReference type="PANTHER" id="PTHR43811:SF19">
    <property type="entry name" value="39 KDA FK506-BINDING NUCLEAR PROTEIN"/>
    <property type="match status" value="1"/>
</dbReference>
<evidence type="ECO:0000256" key="1">
    <source>
        <dbReference type="ARBA" id="ARBA00000971"/>
    </source>
</evidence>
<evidence type="ECO:0000313" key="10">
    <source>
        <dbReference type="Proteomes" id="UP000637632"/>
    </source>
</evidence>
<name>A0ABR6XAM7_9BURK</name>
<keyword evidence="7" id="KW-0732">Signal</keyword>
<evidence type="ECO:0000256" key="2">
    <source>
        <dbReference type="ARBA" id="ARBA00006577"/>
    </source>
</evidence>
<evidence type="ECO:0000256" key="6">
    <source>
        <dbReference type="RuleBase" id="RU003915"/>
    </source>
</evidence>
<dbReference type="EC" id="5.2.1.8" evidence="6"/>
<accession>A0ABR6XAM7</accession>
<evidence type="ECO:0000256" key="4">
    <source>
        <dbReference type="ARBA" id="ARBA00023235"/>
    </source>
</evidence>
<dbReference type="Pfam" id="PF00254">
    <property type="entry name" value="FKBP_C"/>
    <property type="match status" value="1"/>
</dbReference>
<feature type="domain" description="PPIase FKBP-type" evidence="8">
    <location>
        <begin position="52"/>
        <end position="146"/>
    </location>
</feature>
<evidence type="ECO:0000256" key="5">
    <source>
        <dbReference type="PROSITE-ProRule" id="PRU00277"/>
    </source>
</evidence>
<keyword evidence="4 5" id="KW-0413">Isomerase</keyword>
<evidence type="ECO:0000256" key="7">
    <source>
        <dbReference type="SAM" id="SignalP"/>
    </source>
</evidence>
<feature type="chain" id="PRO_5045714550" description="Peptidyl-prolyl cis-trans isomerase" evidence="7">
    <location>
        <begin position="24"/>
        <end position="146"/>
    </location>
</feature>
<evidence type="ECO:0000259" key="8">
    <source>
        <dbReference type="PROSITE" id="PS50059"/>
    </source>
</evidence>
<dbReference type="RefSeq" id="WP_190476551.1">
    <property type="nucleotide sequence ID" value="NZ_JACOFT010000001.1"/>
</dbReference>
<dbReference type="EMBL" id="JACOFT010000001">
    <property type="protein sequence ID" value="MBC3809895.1"/>
    <property type="molecule type" value="Genomic_DNA"/>
</dbReference>
<comment type="similarity">
    <text evidence="2 6">Belongs to the FKBP-type PPIase family.</text>
</comment>
<dbReference type="SUPFAM" id="SSF54534">
    <property type="entry name" value="FKBP-like"/>
    <property type="match status" value="1"/>
</dbReference>